<protein>
    <recommendedName>
        <fullName evidence="4">Neurotransmitter-gated ion-channel ligand-binding domain-containing protein</fullName>
    </recommendedName>
</protein>
<accession>A0A8S1BK52</accession>
<feature type="chain" id="PRO_5035905956" description="Neurotransmitter-gated ion-channel ligand-binding domain-containing protein" evidence="1">
    <location>
        <begin position="17"/>
        <end position="166"/>
    </location>
</feature>
<evidence type="ECO:0000313" key="3">
    <source>
        <dbReference type="Proteomes" id="UP000494165"/>
    </source>
</evidence>
<organism evidence="2 3">
    <name type="scientific">Cloeon dipterum</name>
    <dbReference type="NCBI Taxonomy" id="197152"/>
    <lineage>
        <taxon>Eukaryota</taxon>
        <taxon>Metazoa</taxon>
        <taxon>Ecdysozoa</taxon>
        <taxon>Arthropoda</taxon>
        <taxon>Hexapoda</taxon>
        <taxon>Insecta</taxon>
        <taxon>Pterygota</taxon>
        <taxon>Palaeoptera</taxon>
        <taxon>Ephemeroptera</taxon>
        <taxon>Pisciforma</taxon>
        <taxon>Baetidae</taxon>
        <taxon>Cloeon</taxon>
    </lineage>
</organism>
<gene>
    <name evidence="2" type="ORF">CLODIP_2_CD05349</name>
</gene>
<evidence type="ECO:0000256" key="1">
    <source>
        <dbReference type="SAM" id="SignalP"/>
    </source>
</evidence>
<feature type="signal peptide" evidence="1">
    <location>
        <begin position="1"/>
        <end position="16"/>
    </location>
</feature>
<evidence type="ECO:0008006" key="4">
    <source>
        <dbReference type="Google" id="ProtNLM"/>
    </source>
</evidence>
<evidence type="ECO:0000313" key="2">
    <source>
        <dbReference type="EMBL" id="CAB3359288.1"/>
    </source>
</evidence>
<dbReference type="Proteomes" id="UP000494165">
    <property type="component" value="Unassembled WGS sequence"/>
</dbReference>
<keyword evidence="1" id="KW-0732">Signal</keyword>
<sequence>MKKLICLLAVAYLVQSCPQEPDCSTSQLEYHPHPDCTKFYRCDNVQLLTSTNLDLSSSYINLYNNGIHHDLSFYYNNYNLYHNIHNHDHTITKFNQHHNHDNNHDATNFNQHHNHDHNNYTADAHLPSPAHMSRIWGQNVPISSRLHKVHSMRFWHPDSFFLSAKP</sequence>
<reference evidence="2 3" key="1">
    <citation type="submission" date="2020-04" db="EMBL/GenBank/DDBJ databases">
        <authorList>
            <person name="Alioto T."/>
            <person name="Alioto T."/>
            <person name="Gomez Garrido J."/>
        </authorList>
    </citation>
    <scope>NUCLEOTIDE SEQUENCE [LARGE SCALE GENOMIC DNA]</scope>
</reference>
<proteinExistence type="predicted"/>
<comment type="caution">
    <text evidence="2">The sequence shown here is derived from an EMBL/GenBank/DDBJ whole genome shotgun (WGS) entry which is preliminary data.</text>
</comment>
<dbReference type="EMBL" id="CADEPI010000001">
    <property type="protein sequence ID" value="CAB3359288.1"/>
    <property type="molecule type" value="Genomic_DNA"/>
</dbReference>
<dbReference type="OrthoDB" id="6020543at2759"/>
<keyword evidence="3" id="KW-1185">Reference proteome</keyword>
<dbReference type="AlphaFoldDB" id="A0A8S1BK52"/>
<dbReference type="PROSITE" id="PS51257">
    <property type="entry name" value="PROKAR_LIPOPROTEIN"/>
    <property type="match status" value="1"/>
</dbReference>
<name>A0A8S1BK52_9INSE</name>